<evidence type="ECO:0000256" key="4">
    <source>
        <dbReference type="ARBA" id="ARBA00022692"/>
    </source>
</evidence>
<keyword evidence="9" id="KW-0066">ATP synthesis</keyword>
<evidence type="ECO:0000256" key="1">
    <source>
        <dbReference type="ARBA" id="ARBA00004162"/>
    </source>
</evidence>
<name>A0A964XMS2_9ACTN</name>
<keyword evidence="5 12" id="KW-0375">Hydrogen ion transport</keyword>
<sequence length="163" mass="17614">MYLIPEELGLKIGPLNPLVEDLLVGLIAFAAVFALFRLVLVPRIAKVQAERADLMDERLTGDLMFHVEALRAEREQLLAEARHEAARTRQSAVEEGTALIVEARDEGLRERAELLASGQATVESERAAAEAELRTHVADLASELASRIVGEPIVAGPAKTASA</sequence>
<dbReference type="AlphaFoldDB" id="A0A964XMS2"/>
<comment type="subunit">
    <text evidence="11">F-type ATPases have 2 components, F(1) - the catalytic core - and F(0) - the membrane proton channel. F(1) has five subunits: alpha(3), beta(3), gamma(1), delta(1), epsilon(1). F(0) has three main subunits: a(1), b(2) and c(10-14). The alpha and beta chains form an alternating ring which encloses part of the gamma chain. F(1) is attached to F(0) by a central stalk formed by the gamma and epsilon chains, while a peripheral stalk is formed by the delta and b chains.</text>
</comment>
<dbReference type="InterPro" id="IPR028987">
    <property type="entry name" value="ATP_synth_B-like_membr_sf"/>
</dbReference>
<accession>A0A964XMS2</accession>
<evidence type="ECO:0000256" key="6">
    <source>
        <dbReference type="ARBA" id="ARBA00022989"/>
    </source>
</evidence>
<dbReference type="GO" id="GO:0045259">
    <property type="term" value="C:proton-transporting ATP synthase complex"/>
    <property type="evidence" value="ECO:0007669"/>
    <property type="project" value="UniProtKB-KW"/>
</dbReference>
<evidence type="ECO:0000256" key="10">
    <source>
        <dbReference type="ARBA" id="ARBA00025198"/>
    </source>
</evidence>
<evidence type="ECO:0000313" key="15">
    <source>
        <dbReference type="Proteomes" id="UP000598297"/>
    </source>
</evidence>
<evidence type="ECO:0000256" key="2">
    <source>
        <dbReference type="ARBA" id="ARBA00022448"/>
    </source>
</evidence>
<feature type="transmembrane region" description="Helical" evidence="13">
    <location>
        <begin position="22"/>
        <end position="41"/>
    </location>
</feature>
<evidence type="ECO:0000256" key="8">
    <source>
        <dbReference type="ARBA" id="ARBA00023136"/>
    </source>
</evidence>
<evidence type="ECO:0000256" key="12">
    <source>
        <dbReference type="RuleBase" id="RU003848"/>
    </source>
</evidence>
<keyword evidence="2 12" id="KW-0813">Transport</keyword>
<dbReference type="Proteomes" id="UP000598297">
    <property type="component" value="Unassembled WGS sequence"/>
</dbReference>
<protein>
    <recommendedName>
        <fullName evidence="16">ATP synthase subunit b</fullName>
    </recommendedName>
</protein>
<comment type="caution">
    <text evidence="14">The sequence shown here is derived from an EMBL/GenBank/DDBJ whole genome shotgun (WGS) entry which is preliminary data.</text>
</comment>
<evidence type="ECO:0000256" key="7">
    <source>
        <dbReference type="ARBA" id="ARBA00023065"/>
    </source>
</evidence>
<dbReference type="RefSeq" id="WP_161698253.1">
    <property type="nucleotide sequence ID" value="NZ_JAAAHS010000106.1"/>
</dbReference>
<comment type="function">
    <text evidence="10">F(1)F(0) ATP synthase produces ATP from ADP in the presence of a proton or sodium gradient. F-type ATPases consist of two structural domains, F(1) containing the extramembraneous catalytic core and F(0) containing the membrane proton channel, linked together by a central stalk and a peripheral stalk. During catalysis, ATP synthesis in the catalytic domain of F(1) is coupled via a rotary mechanism of the central stalk subunits to proton translocation.</text>
</comment>
<evidence type="ECO:0000313" key="14">
    <source>
        <dbReference type="EMBL" id="NBE52883.1"/>
    </source>
</evidence>
<keyword evidence="8 13" id="KW-0472">Membrane</keyword>
<proteinExistence type="inferred from homology"/>
<keyword evidence="4 12" id="KW-0812">Transmembrane</keyword>
<dbReference type="CDD" id="cd06503">
    <property type="entry name" value="ATP-synt_Fo_b"/>
    <property type="match status" value="1"/>
</dbReference>
<dbReference type="GO" id="GO:0015078">
    <property type="term" value="F:proton transmembrane transporter activity"/>
    <property type="evidence" value="ECO:0007669"/>
    <property type="project" value="InterPro"/>
</dbReference>
<organism evidence="14 15">
    <name type="scientific">Streptomyces boluensis</name>
    <dbReference type="NCBI Taxonomy" id="1775135"/>
    <lineage>
        <taxon>Bacteria</taxon>
        <taxon>Bacillati</taxon>
        <taxon>Actinomycetota</taxon>
        <taxon>Actinomycetes</taxon>
        <taxon>Kitasatosporales</taxon>
        <taxon>Streptomycetaceae</taxon>
        <taxon>Streptomyces</taxon>
    </lineage>
</organism>
<evidence type="ECO:0000256" key="13">
    <source>
        <dbReference type="SAM" id="Phobius"/>
    </source>
</evidence>
<dbReference type="GO" id="GO:0005886">
    <property type="term" value="C:plasma membrane"/>
    <property type="evidence" value="ECO:0007669"/>
    <property type="project" value="UniProtKB-SubCell"/>
</dbReference>
<evidence type="ECO:0000256" key="9">
    <source>
        <dbReference type="ARBA" id="ARBA00023310"/>
    </source>
</evidence>
<dbReference type="Pfam" id="PF00430">
    <property type="entry name" value="ATP-synt_B"/>
    <property type="match status" value="1"/>
</dbReference>
<comment type="similarity">
    <text evidence="12">Belongs to the ATPase B chain family.</text>
</comment>
<evidence type="ECO:0000256" key="3">
    <source>
        <dbReference type="ARBA" id="ARBA00022547"/>
    </source>
</evidence>
<keyword evidence="15" id="KW-1185">Reference proteome</keyword>
<keyword evidence="6 13" id="KW-1133">Transmembrane helix</keyword>
<evidence type="ECO:0000256" key="11">
    <source>
        <dbReference type="ARBA" id="ARBA00025830"/>
    </source>
</evidence>
<reference evidence="14" key="1">
    <citation type="submission" date="2020-01" db="EMBL/GenBank/DDBJ databases">
        <title>Whole-genome analyses of novel actinobacteria.</title>
        <authorList>
            <person name="Sahin N."/>
        </authorList>
    </citation>
    <scope>NUCLEOTIDE SEQUENCE</scope>
    <source>
        <strain evidence="14">YC537</strain>
    </source>
</reference>
<dbReference type="EMBL" id="JAAAHS010000106">
    <property type="protein sequence ID" value="NBE52883.1"/>
    <property type="molecule type" value="Genomic_DNA"/>
</dbReference>
<comment type="subcellular location">
    <subcellularLocation>
        <location evidence="1">Cell membrane</location>
        <topology evidence="1">Single-pass membrane protein</topology>
    </subcellularLocation>
</comment>
<dbReference type="GO" id="GO:0015986">
    <property type="term" value="P:proton motive force-driven ATP synthesis"/>
    <property type="evidence" value="ECO:0007669"/>
    <property type="project" value="InterPro"/>
</dbReference>
<dbReference type="SUPFAM" id="SSF81573">
    <property type="entry name" value="F1F0 ATP synthase subunit B, membrane domain"/>
    <property type="match status" value="1"/>
</dbReference>
<keyword evidence="3 12" id="KW-0138">CF(0)</keyword>
<evidence type="ECO:0008006" key="16">
    <source>
        <dbReference type="Google" id="ProtNLM"/>
    </source>
</evidence>
<dbReference type="InterPro" id="IPR002146">
    <property type="entry name" value="ATP_synth_b/b'su_bac/chlpt"/>
</dbReference>
<keyword evidence="7 12" id="KW-0406">Ion transport</keyword>
<dbReference type="Gene3D" id="1.20.5.620">
    <property type="entry name" value="F1F0 ATP synthase subunit B, membrane domain"/>
    <property type="match status" value="1"/>
</dbReference>
<dbReference type="OrthoDB" id="3873610at2"/>
<gene>
    <name evidence="14" type="ORF">GUY60_15900</name>
</gene>
<evidence type="ECO:0000256" key="5">
    <source>
        <dbReference type="ARBA" id="ARBA00022781"/>
    </source>
</evidence>